<dbReference type="Pfam" id="PF01522">
    <property type="entry name" value="Polysacc_deac_1"/>
    <property type="match status" value="1"/>
</dbReference>
<keyword evidence="1" id="KW-0472">Membrane</keyword>
<evidence type="ECO:0000259" key="2">
    <source>
        <dbReference type="PROSITE" id="PS51677"/>
    </source>
</evidence>
<dbReference type="PANTHER" id="PTHR10587">
    <property type="entry name" value="GLYCOSYL TRANSFERASE-RELATED"/>
    <property type="match status" value="1"/>
</dbReference>
<evidence type="ECO:0000313" key="3">
    <source>
        <dbReference type="EMBL" id="QAT42964.1"/>
    </source>
</evidence>
<dbReference type="EMBL" id="CP035281">
    <property type="protein sequence ID" value="QAT42964.1"/>
    <property type="molecule type" value="Genomic_DNA"/>
</dbReference>
<dbReference type="GO" id="GO:0016810">
    <property type="term" value="F:hydrolase activity, acting on carbon-nitrogen (but not peptide) bonds"/>
    <property type="evidence" value="ECO:0007669"/>
    <property type="project" value="InterPro"/>
</dbReference>
<dbReference type="PROSITE" id="PS51677">
    <property type="entry name" value="NODB"/>
    <property type="match status" value="1"/>
</dbReference>
<proteinExistence type="predicted"/>
<dbReference type="AlphaFoldDB" id="A0A410PVL8"/>
<protein>
    <submittedName>
        <fullName evidence="3">Polysaccharide deacetylase family protein</fullName>
    </submittedName>
</protein>
<reference evidence="3 4" key="1">
    <citation type="submission" date="2019-01" db="EMBL/GenBank/DDBJ databases">
        <title>Draft genomes of a novel of Aminipila strains.</title>
        <authorList>
            <person name="Ma S."/>
        </authorList>
    </citation>
    <scope>NUCLEOTIDE SEQUENCE [LARGE SCALE GENOMIC DNA]</scope>
    <source>
        <strain evidence="4">JN-39</strain>
    </source>
</reference>
<evidence type="ECO:0000256" key="1">
    <source>
        <dbReference type="SAM" id="Phobius"/>
    </source>
</evidence>
<dbReference type="OrthoDB" id="9806342at2"/>
<accession>A0A410PVL8</accession>
<dbReference type="InterPro" id="IPR050248">
    <property type="entry name" value="Polysacc_deacetylase_ArnD"/>
</dbReference>
<keyword evidence="1" id="KW-0812">Transmembrane</keyword>
<feature type="transmembrane region" description="Helical" evidence="1">
    <location>
        <begin position="6"/>
        <end position="25"/>
    </location>
</feature>
<organism evidence="3 4">
    <name type="scientific">Aminipila luticellarii</name>
    <dbReference type="NCBI Taxonomy" id="2507160"/>
    <lineage>
        <taxon>Bacteria</taxon>
        <taxon>Bacillati</taxon>
        <taxon>Bacillota</taxon>
        <taxon>Clostridia</taxon>
        <taxon>Peptostreptococcales</taxon>
        <taxon>Anaerovoracaceae</taxon>
        <taxon>Aminipila</taxon>
    </lineage>
</organism>
<gene>
    <name evidence="3" type="ORF">EQM06_06790</name>
</gene>
<dbReference type="Gene3D" id="3.20.20.370">
    <property type="entry name" value="Glycoside hydrolase/deacetylase"/>
    <property type="match status" value="1"/>
</dbReference>
<keyword evidence="4" id="KW-1185">Reference proteome</keyword>
<evidence type="ECO:0000313" key="4">
    <source>
        <dbReference type="Proteomes" id="UP000287601"/>
    </source>
</evidence>
<sequence>MFLKSLTIFLFCILISYSILPTCVYKIKQRAERIHTQHKKLYLTFDDGPDERFTENLLDLLKRHEIRATFFSVAEFAENNPHIMERMEREGHLIGLHSSRHQNGLWQTPGHTRADFERSEEIFRRLGIRTKLFRPPWGHINAQTLACVKQYGYKIVLWDIMAEDWRGGTTWQQIAEKLLRRTQNGDIICLHDGRGKKDAPGRTIKALEEVLPVWISQGYTFARMDEKYE</sequence>
<dbReference type="SUPFAM" id="SSF88713">
    <property type="entry name" value="Glycoside hydrolase/deacetylase"/>
    <property type="match status" value="1"/>
</dbReference>
<name>A0A410PVL8_9FIRM</name>
<dbReference type="CDD" id="cd10959">
    <property type="entry name" value="CE4_NodB_like_3"/>
    <property type="match status" value="1"/>
</dbReference>
<dbReference type="GO" id="GO:0005975">
    <property type="term" value="P:carbohydrate metabolic process"/>
    <property type="evidence" value="ECO:0007669"/>
    <property type="project" value="InterPro"/>
</dbReference>
<dbReference type="RefSeq" id="WP_128745613.1">
    <property type="nucleotide sequence ID" value="NZ_CP035281.1"/>
</dbReference>
<dbReference type="InterPro" id="IPR002509">
    <property type="entry name" value="NODB_dom"/>
</dbReference>
<dbReference type="InterPro" id="IPR011330">
    <property type="entry name" value="Glyco_hydro/deAcase_b/a-brl"/>
</dbReference>
<dbReference type="Proteomes" id="UP000287601">
    <property type="component" value="Chromosome"/>
</dbReference>
<keyword evidence="1" id="KW-1133">Transmembrane helix</keyword>
<dbReference type="PANTHER" id="PTHR10587:SF137">
    <property type="entry name" value="4-DEOXY-4-FORMAMIDO-L-ARABINOSE-PHOSPHOUNDECAPRENOL DEFORMYLASE ARND-RELATED"/>
    <property type="match status" value="1"/>
</dbReference>
<feature type="domain" description="NodB homology" evidence="2">
    <location>
        <begin position="39"/>
        <end position="222"/>
    </location>
</feature>
<dbReference type="KEGG" id="amij:EQM06_06790"/>